<accession>A0A3R9PCZ9</accession>
<keyword evidence="1" id="KW-0175">Coiled coil</keyword>
<dbReference type="EMBL" id="RCOS01000132">
    <property type="protein sequence ID" value="RSN72975.1"/>
    <property type="molecule type" value="Genomic_DNA"/>
</dbReference>
<comment type="caution">
    <text evidence="2">The sequence shown here is derived from an EMBL/GenBank/DDBJ whole genome shotgun (WGS) entry which is preliminary data.</text>
</comment>
<dbReference type="AlphaFoldDB" id="A0A3R9PCZ9"/>
<dbReference type="InterPro" id="IPR036890">
    <property type="entry name" value="HATPase_C_sf"/>
</dbReference>
<evidence type="ECO:0000313" key="3">
    <source>
        <dbReference type="Proteomes" id="UP000277582"/>
    </source>
</evidence>
<dbReference type="RefSeq" id="WP_125672167.1">
    <property type="nucleotide sequence ID" value="NZ_RCOS01000132.1"/>
</dbReference>
<sequence>MKEVLRKALHEQFESFATRAIDSKVDGIRRCYALCKADDTVNFLSGDGYPKCPEGSEQVGIYCTRPDGIVELIPADLSTSVRRNIPVCVGSVTGKSEEKVDVGVRCDYTNSREVAEKADLTDLQMILDLAYLFTRGKEEWEFVRKKRELLDLVDKLIKSGVFFRLEESDPNYAYSISVDAILKEYGIDINTYKSMNMGLLMNEKTSFPENYNIYVEDPFELRDFIDRWDIFFSSNMEMKAARIWNDWLAIREYIQNALDAIDRVVTPEERKSFYEKMEYPIKFYVDELGTHIVDYGPGIKPEHFLIGGTDKLPWERGFYGEGMKMAAVFFLSKGYPSYFFTRNMNVYKVVNIRNIMHVVIGKHKKPIEGTEVIINGYSAEMPSRGLVFTFLKENNVPYYIKWTKESFKVGEKVVESPEEPNIVIDYPNLLWVRDIFVNEISELTGDSSLFSYDLWWVELHRDRVSLTGNEIYYRIPQIFPKELVRKMLDKIIDVERGSVNIYFESNLYWDSAEDDVKEEARRYMEERGLTYTLRPIKMVDSIRHFIEKTVISIEYAPRLQGLFKLVPSAEALTRAEAKRIYEVRKKGKISEEDLTLEERCVFRYAVETMKHVCAELGWEMEESFEILDGLKSPGATNPGEPIMIERSSLKFLNRPRVVETVLHEFAHHYAALTQKEHRDVTEGFEIALSRVAGIAGDIVGYSTDERLTLRRILNGGFGAKVAEWDEVEGKYKRKTKDLSIVLMNSYDVVRFRYVSDKIEEEIKRISELINLGELAIVAIGFHKTKLGSWVAKAYQTLSIMDMFPKNMPMRKDVYEKSIKDRIKKLEEEIEKELEQYARAGYIIWWYDPWEDTYHVYKQREIISLGG</sequence>
<reference evidence="2 3" key="1">
    <citation type="submission" date="2018-10" db="EMBL/GenBank/DDBJ databases">
        <title>Co-occurring genomic capacity for anaerobic methane metabolism and dissimilatory sulfite reduction discovered in the Korarchaeota.</title>
        <authorList>
            <person name="Mckay L.J."/>
            <person name="Dlakic M."/>
            <person name="Fields M.W."/>
            <person name="Delmont T.O."/>
            <person name="Eren A.M."/>
            <person name="Jay Z.J."/>
            <person name="Klingelsmith K.B."/>
            <person name="Rusch D.B."/>
            <person name="Inskeep W.P."/>
        </authorList>
    </citation>
    <scope>NUCLEOTIDE SEQUENCE [LARGE SCALE GENOMIC DNA]</scope>
    <source>
        <strain evidence="2 3">MDKW</strain>
    </source>
</reference>
<dbReference type="SUPFAM" id="SSF55874">
    <property type="entry name" value="ATPase domain of HSP90 chaperone/DNA topoisomerase II/histidine kinase"/>
    <property type="match status" value="1"/>
</dbReference>
<evidence type="ECO:0000313" key="2">
    <source>
        <dbReference type="EMBL" id="RSN72975.1"/>
    </source>
</evidence>
<protein>
    <submittedName>
        <fullName evidence="2">Uncharacterized protein</fullName>
    </submittedName>
</protein>
<feature type="coiled-coil region" evidence="1">
    <location>
        <begin position="815"/>
        <end position="842"/>
    </location>
</feature>
<dbReference type="OrthoDB" id="359287at2157"/>
<proteinExistence type="predicted"/>
<dbReference type="Proteomes" id="UP000277582">
    <property type="component" value="Unassembled WGS sequence"/>
</dbReference>
<name>A0A3R9PCZ9_9CREN</name>
<keyword evidence="3" id="KW-1185">Reference proteome</keyword>
<organism evidence="2 3">
    <name type="scientific">Candidatus Methanodesulfokora washburnensis</name>
    <dbReference type="NCBI Taxonomy" id="2478471"/>
    <lineage>
        <taxon>Archaea</taxon>
        <taxon>Thermoproteota</taxon>
        <taxon>Candidatus Korarchaeia</taxon>
        <taxon>Candidatus Korarchaeia incertae sedis</taxon>
        <taxon>Candidatus Methanodesulfokora</taxon>
    </lineage>
</organism>
<evidence type="ECO:0000256" key="1">
    <source>
        <dbReference type="SAM" id="Coils"/>
    </source>
</evidence>
<gene>
    <name evidence="2" type="ORF">D6D85_11835</name>
</gene>